<sequence length="130" mass="14376">MSKLVDDQTLVEWRELDTLYVLKRLGCYAKRDISFHPIKAKGTVRYHVNANAHDWELLIAGPKFWDARANKGGGGAIDLAMHLFNLDFKHAVRMLRAALSEVTAISRGGLPHDGTGRSLTNFTGLSDGEA</sequence>
<proteinExistence type="predicted"/>
<dbReference type="EMBL" id="CAJZAF010000009">
    <property type="protein sequence ID" value="CAG9170825.1"/>
    <property type="molecule type" value="Genomic_DNA"/>
</dbReference>
<name>A0ABM8WTM1_9BURK</name>
<keyword evidence="2" id="KW-1185">Reference proteome</keyword>
<accession>A0ABM8WTM1</accession>
<evidence type="ECO:0000313" key="1">
    <source>
        <dbReference type="EMBL" id="CAG9170825.1"/>
    </source>
</evidence>
<dbReference type="RefSeq" id="WP_224001804.1">
    <property type="nucleotide sequence ID" value="NZ_CAJZAF010000009.1"/>
</dbReference>
<dbReference type="Proteomes" id="UP000701702">
    <property type="component" value="Unassembled WGS sequence"/>
</dbReference>
<comment type="caution">
    <text evidence="1">The sequence shown here is derived from an EMBL/GenBank/DDBJ whole genome shotgun (WGS) entry which is preliminary data.</text>
</comment>
<protein>
    <submittedName>
        <fullName evidence="1">Uncharacterized protein</fullName>
    </submittedName>
</protein>
<evidence type="ECO:0000313" key="2">
    <source>
        <dbReference type="Proteomes" id="UP000701702"/>
    </source>
</evidence>
<gene>
    <name evidence="1" type="ORF">LMG23994_02016</name>
</gene>
<organism evidence="1 2">
    <name type="scientific">Cupriavidus pinatubonensis</name>
    <dbReference type="NCBI Taxonomy" id="248026"/>
    <lineage>
        <taxon>Bacteria</taxon>
        <taxon>Pseudomonadati</taxon>
        <taxon>Pseudomonadota</taxon>
        <taxon>Betaproteobacteria</taxon>
        <taxon>Burkholderiales</taxon>
        <taxon>Burkholderiaceae</taxon>
        <taxon>Cupriavidus</taxon>
    </lineage>
</organism>
<reference evidence="1 2" key="1">
    <citation type="submission" date="2021-08" db="EMBL/GenBank/DDBJ databases">
        <authorList>
            <person name="Peeters C."/>
        </authorList>
    </citation>
    <scope>NUCLEOTIDE SEQUENCE [LARGE SCALE GENOMIC DNA]</scope>
    <source>
        <strain evidence="1 2">LMG 23994</strain>
    </source>
</reference>